<comment type="catalytic activity">
    <reaction evidence="14">
        <text>guanosine(37) in tRNA + S-adenosyl-L-methionine = N(1)-methylguanosine(37) in tRNA + S-adenosyl-L-homocysteine + H(+)</text>
        <dbReference type="Rhea" id="RHEA:36899"/>
        <dbReference type="Rhea" id="RHEA-COMP:10145"/>
        <dbReference type="Rhea" id="RHEA-COMP:10147"/>
        <dbReference type="ChEBI" id="CHEBI:15378"/>
        <dbReference type="ChEBI" id="CHEBI:57856"/>
        <dbReference type="ChEBI" id="CHEBI:59789"/>
        <dbReference type="ChEBI" id="CHEBI:73542"/>
        <dbReference type="ChEBI" id="CHEBI:74269"/>
        <dbReference type="EC" id="2.1.1.228"/>
    </reaction>
</comment>
<comment type="function">
    <text evidence="1">Specifically methylates guanosine-37 in various tRNAs.</text>
</comment>
<keyword evidence="10" id="KW-0949">S-adenosyl-L-methionine</keyword>
<evidence type="ECO:0000256" key="5">
    <source>
        <dbReference type="ARBA" id="ARBA00012807"/>
    </source>
</evidence>
<dbReference type="EMBL" id="UINC01058584">
    <property type="protein sequence ID" value="SVB81017.1"/>
    <property type="molecule type" value="Genomic_DNA"/>
</dbReference>
<dbReference type="Pfam" id="PF01746">
    <property type="entry name" value="tRNA_m1G_MT"/>
    <property type="match status" value="1"/>
</dbReference>
<evidence type="ECO:0000256" key="7">
    <source>
        <dbReference type="ARBA" id="ARBA00022490"/>
    </source>
</evidence>
<evidence type="ECO:0000256" key="13">
    <source>
        <dbReference type="ARBA" id="ARBA00033392"/>
    </source>
</evidence>
<proteinExistence type="inferred from homology"/>
<keyword evidence="9" id="KW-0808">Transferase</keyword>
<dbReference type="EC" id="2.1.1.228" evidence="5"/>
<evidence type="ECO:0000256" key="4">
    <source>
        <dbReference type="ARBA" id="ARBA00011738"/>
    </source>
</evidence>
<dbReference type="Gene3D" id="1.10.1270.20">
    <property type="entry name" value="tRNA(m1g37)methyltransferase, domain 2"/>
    <property type="match status" value="1"/>
</dbReference>
<dbReference type="PANTHER" id="PTHR46417">
    <property type="entry name" value="TRNA (GUANINE-N(1)-)-METHYLTRANSFERASE"/>
    <property type="match status" value="1"/>
</dbReference>
<dbReference type="NCBIfam" id="NF000648">
    <property type="entry name" value="PRK00026.1"/>
    <property type="match status" value="1"/>
</dbReference>
<dbReference type="GO" id="GO:0005829">
    <property type="term" value="C:cytosol"/>
    <property type="evidence" value="ECO:0007669"/>
    <property type="project" value="TreeGrafter"/>
</dbReference>
<dbReference type="InterPro" id="IPR029026">
    <property type="entry name" value="tRNA_m1G_MTases_N"/>
</dbReference>
<dbReference type="SUPFAM" id="SSF75217">
    <property type="entry name" value="alpha/beta knot"/>
    <property type="match status" value="1"/>
</dbReference>
<dbReference type="Gene3D" id="3.40.1280.10">
    <property type="match status" value="1"/>
</dbReference>
<keyword evidence="7" id="KW-0963">Cytoplasm</keyword>
<reference evidence="16" key="1">
    <citation type="submission" date="2018-05" db="EMBL/GenBank/DDBJ databases">
        <authorList>
            <person name="Lanie J.A."/>
            <person name="Ng W.-L."/>
            <person name="Kazmierczak K.M."/>
            <person name="Andrzejewski T.M."/>
            <person name="Davidsen T.M."/>
            <person name="Wayne K.J."/>
            <person name="Tettelin H."/>
            <person name="Glass J.I."/>
            <person name="Rusch D."/>
            <person name="Podicherti R."/>
            <person name="Tsui H.-C.T."/>
            <person name="Winkler M.E."/>
        </authorList>
    </citation>
    <scope>NUCLEOTIDE SEQUENCE</scope>
</reference>
<dbReference type="InterPro" id="IPR002649">
    <property type="entry name" value="tRNA_m1G_MeTrfase_TrmD"/>
</dbReference>
<comment type="subcellular location">
    <subcellularLocation>
        <location evidence="2">Cytoplasm</location>
    </subcellularLocation>
</comment>
<organism evidence="16">
    <name type="scientific">marine metagenome</name>
    <dbReference type="NCBI Taxonomy" id="408172"/>
    <lineage>
        <taxon>unclassified sequences</taxon>
        <taxon>metagenomes</taxon>
        <taxon>ecological metagenomes</taxon>
    </lineage>
</organism>
<keyword evidence="8" id="KW-0489">Methyltransferase</keyword>
<evidence type="ECO:0000256" key="2">
    <source>
        <dbReference type="ARBA" id="ARBA00004496"/>
    </source>
</evidence>
<evidence type="ECO:0000256" key="8">
    <source>
        <dbReference type="ARBA" id="ARBA00022603"/>
    </source>
</evidence>
<dbReference type="NCBIfam" id="TIGR00088">
    <property type="entry name" value="trmD"/>
    <property type="match status" value="1"/>
</dbReference>
<dbReference type="InterPro" id="IPR023148">
    <property type="entry name" value="tRNA_m1G_MeTrfase_C_sf"/>
</dbReference>
<dbReference type="InterPro" id="IPR029028">
    <property type="entry name" value="Alpha/beta_knot_MTases"/>
</dbReference>
<evidence type="ECO:0000256" key="1">
    <source>
        <dbReference type="ARBA" id="ARBA00002634"/>
    </source>
</evidence>
<dbReference type="HAMAP" id="MF_00605">
    <property type="entry name" value="TrmD"/>
    <property type="match status" value="1"/>
</dbReference>
<accession>A0A382H251</accession>
<dbReference type="GO" id="GO:0052906">
    <property type="term" value="F:tRNA (guanine(37)-N1)-methyltransferase activity"/>
    <property type="evidence" value="ECO:0007669"/>
    <property type="project" value="UniProtKB-EC"/>
</dbReference>
<name>A0A382H251_9ZZZZ</name>
<evidence type="ECO:0000256" key="9">
    <source>
        <dbReference type="ARBA" id="ARBA00022679"/>
    </source>
</evidence>
<dbReference type="AlphaFoldDB" id="A0A382H251"/>
<comment type="similarity">
    <text evidence="3">Belongs to the RNA methyltransferase TrmD family.</text>
</comment>
<dbReference type="GO" id="GO:0002939">
    <property type="term" value="P:tRNA N1-guanine methylation"/>
    <property type="evidence" value="ECO:0007669"/>
    <property type="project" value="TreeGrafter"/>
</dbReference>
<dbReference type="FunFam" id="3.40.1280.10:FF:000001">
    <property type="entry name" value="tRNA (guanine-N(1)-)-methyltransferase"/>
    <property type="match status" value="1"/>
</dbReference>
<dbReference type="CDD" id="cd18080">
    <property type="entry name" value="TrmD-like"/>
    <property type="match status" value="1"/>
</dbReference>
<evidence type="ECO:0000256" key="3">
    <source>
        <dbReference type="ARBA" id="ARBA00007630"/>
    </source>
</evidence>
<sequence length="228" mass="26102">MWKARVFTLYPEMFPGPLDIGIYKKAREKKLWALEVVNIRDYATDKHKTVDDTPFGGGSSMLMRADVIANSLDKNISNKNEPIIYLTPKGKKLDQAYVEKIMHKNINIICGHFKGVDQRLLETRNIEEVSIGDYILSGGETAAFVLIDAVVRLIPGVIGNSRSLPEETFEKNLLECPQYTKPQIWEKKSVPEVLLSGDHAKIKDWRLSQSEAITRDRRPDLWQKYKKN</sequence>
<keyword evidence="11" id="KW-0819">tRNA processing</keyword>
<evidence type="ECO:0000256" key="12">
    <source>
        <dbReference type="ARBA" id="ARBA00029736"/>
    </source>
</evidence>
<evidence type="ECO:0000256" key="14">
    <source>
        <dbReference type="ARBA" id="ARBA00047783"/>
    </source>
</evidence>
<evidence type="ECO:0000256" key="10">
    <source>
        <dbReference type="ARBA" id="ARBA00022691"/>
    </source>
</evidence>
<dbReference type="PIRSF" id="PIRSF000386">
    <property type="entry name" value="tRNA_mtase"/>
    <property type="match status" value="1"/>
</dbReference>
<dbReference type="InterPro" id="IPR016009">
    <property type="entry name" value="tRNA_MeTrfase_TRMD/TRM10"/>
</dbReference>
<gene>
    <name evidence="16" type="ORF">METZ01_LOCUS233871</name>
</gene>
<evidence type="ECO:0000256" key="11">
    <source>
        <dbReference type="ARBA" id="ARBA00022694"/>
    </source>
</evidence>
<dbReference type="PANTHER" id="PTHR46417:SF1">
    <property type="entry name" value="TRNA (GUANINE-N(1)-)-METHYLTRANSFERASE"/>
    <property type="match status" value="1"/>
</dbReference>
<comment type="subunit">
    <text evidence="4">Homodimer.</text>
</comment>
<feature type="domain" description="tRNA methyltransferase TRMD/TRM10-type" evidence="15">
    <location>
        <begin position="4"/>
        <end position="224"/>
    </location>
</feature>
<protein>
    <recommendedName>
        <fullName evidence="6">tRNA (guanine-N(1)-)-methyltransferase</fullName>
        <ecNumber evidence="5">2.1.1.228</ecNumber>
    </recommendedName>
    <alternativeName>
        <fullName evidence="12">M1G-methyltransferase</fullName>
    </alternativeName>
    <alternativeName>
        <fullName evidence="13">tRNA [GM37] methyltransferase</fullName>
    </alternativeName>
</protein>
<evidence type="ECO:0000256" key="6">
    <source>
        <dbReference type="ARBA" id="ARBA00014679"/>
    </source>
</evidence>
<evidence type="ECO:0000259" key="15">
    <source>
        <dbReference type="Pfam" id="PF01746"/>
    </source>
</evidence>
<evidence type="ECO:0000313" key="16">
    <source>
        <dbReference type="EMBL" id="SVB81017.1"/>
    </source>
</evidence>